<dbReference type="InterPro" id="IPR013149">
    <property type="entry name" value="ADH-like_C"/>
</dbReference>
<dbReference type="CDD" id="cd08249">
    <property type="entry name" value="enoyl_reductase_like"/>
    <property type="match status" value="1"/>
</dbReference>
<protein>
    <recommendedName>
        <fullName evidence="6">Enoyl reductase (ER) domain-containing protein</fullName>
    </recommendedName>
</protein>
<evidence type="ECO:0000256" key="2">
    <source>
        <dbReference type="ARBA" id="ARBA00011245"/>
    </source>
</evidence>
<dbReference type="Proteomes" id="UP000326877">
    <property type="component" value="Unassembled WGS sequence"/>
</dbReference>
<keyword evidence="3" id="KW-0547">Nucleotide-binding</keyword>
<evidence type="ECO:0000313" key="7">
    <source>
        <dbReference type="EMBL" id="KAE8388152.1"/>
    </source>
</evidence>
<dbReference type="Gene3D" id="3.90.180.10">
    <property type="entry name" value="Medium-chain alcohol dehydrogenases, catalytic domain"/>
    <property type="match status" value="1"/>
</dbReference>
<dbReference type="PANTHER" id="PTHR45348">
    <property type="entry name" value="HYPOTHETICAL OXIDOREDUCTASE (EUROFUNG)"/>
    <property type="match status" value="1"/>
</dbReference>
<dbReference type="InterPro" id="IPR036291">
    <property type="entry name" value="NAD(P)-bd_dom_sf"/>
</dbReference>
<dbReference type="EMBL" id="ML735282">
    <property type="protein sequence ID" value="KAE8388152.1"/>
    <property type="molecule type" value="Genomic_DNA"/>
</dbReference>
<comment type="similarity">
    <text evidence="1">Belongs to the zinc-containing alcohol dehydrogenase family.</text>
</comment>
<dbReference type="SUPFAM" id="SSF50129">
    <property type="entry name" value="GroES-like"/>
    <property type="match status" value="1"/>
</dbReference>
<dbReference type="SMART" id="SM00829">
    <property type="entry name" value="PKS_ER"/>
    <property type="match status" value="1"/>
</dbReference>
<evidence type="ECO:0000259" key="6">
    <source>
        <dbReference type="SMART" id="SM00829"/>
    </source>
</evidence>
<gene>
    <name evidence="7" type="ORF">BDV23DRAFT_185641</name>
</gene>
<name>A0A5N7C239_PETAA</name>
<sequence>MSELPSNQTAIVALDDGTLGLRNDVQMPSLEDDMILVRNAFVALNPIDTKMVGKLASPGAIAGMDFAGEVISIGSKVQTAAPIKPGDRICGAVPGMHSLTPAVGAFAQYVGATDLTTMKVPDYMSLEEAVTLGSGIGTIGLALFKSLDVPGSPWLPADKPVDVLVYGGSTATGTLAIQLLKLSGLNPITTCSPTNFNLVKSYGATAVFDYRQETCADDIRKHTRNSLKFVLDCISEPETMQFCYKCLGRSGGKYTALEPYPEFLHTRPKTVVPDWVLGPTLLGKRLGWPEPFGGEGNEEYRKFGFQWFKLVQELLDQGKLKSHPHKIVGDSLGETLCGLGLLKEKKVSGQKLVCRV</sequence>
<keyword evidence="5" id="KW-0560">Oxidoreductase</keyword>
<dbReference type="SUPFAM" id="SSF51735">
    <property type="entry name" value="NAD(P)-binding Rossmann-fold domains"/>
    <property type="match status" value="1"/>
</dbReference>
<dbReference type="Pfam" id="PF00107">
    <property type="entry name" value="ADH_zinc_N"/>
    <property type="match status" value="1"/>
</dbReference>
<evidence type="ECO:0000256" key="3">
    <source>
        <dbReference type="ARBA" id="ARBA00022741"/>
    </source>
</evidence>
<dbReference type="PANTHER" id="PTHR45348:SF1">
    <property type="entry name" value="TRANS-ENOYL REDUCTASE STHE"/>
    <property type="match status" value="1"/>
</dbReference>
<reference evidence="7" key="1">
    <citation type="submission" date="2019-04" db="EMBL/GenBank/DDBJ databases">
        <title>Friends and foes A comparative genomics studyof 23 Aspergillus species from section Flavi.</title>
        <authorList>
            <consortium name="DOE Joint Genome Institute"/>
            <person name="Kjaerbolling I."/>
            <person name="Vesth T."/>
            <person name="Frisvad J.C."/>
            <person name="Nybo J.L."/>
            <person name="Theobald S."/>
            <person name="Kildgaard S."/>
            <person name="Isbrandt T."/>
            <person name="Kuo A."/>
            <person name="Sato A."/>
            <person name="Lyhne E.K."/>
            <person name="Kogle M.E."/>
            <person name="Wiebenga A."/>
            <person name="Kun R.S."/>
            <person name="Lubbers R.J."/>
            <person name="Makela M.R."/>
            <person name="Barry K."/>
            <person name="Chovatia M."/>
            <person name="Clum A."/>
            <person name="Daum C."/>
            <person name="Haridas S."/>
            <person name="He G."/>
            <person name="LaButti K."/>
            <person name="Lipzen A."/>
            <person name="Mondo S."/>
            <person name="Riley R."/>
            <person name="Salamov A."/>
            <person name="Simmons B.A."/>
            <person name="Magnuson J.K."/>
            <person name="Henrissat B."/>
            <person name="Mortensen U.H."/>
            <person name="Larsen T.O."/>
            <person name="Devries R.P."/>
            <person name="Grigoriev I.V."/>
            <person name="Machida M."/>
            <person name="Baker S.E."/>
            <person name="Andersen M.R."/>
        </authorList>
    </citation>
    <scope>NUCLEOTIDE SEQUENCE [LARGE SCALE GENOMIC DNA]</scope>
    <source>
        <strain evidence="7">IBT 14317</strain>
    </source>
</reference>
<dbReference type="AlphaFoldDB" id="A0A5N7C239"/>
<accession>A0A5N7C239</accession>
<organism evidence="7">
    <name type="scientific">Petromyces alliaceus</name>
    <name type="common">Aspergillus alliaceus</name>
    <dbReference type="NCBI Taxonomy" id="209559"/>
    <lineage>
        <taxon>Eukaryota</taxon>
        <taxon>Fungi</taxon>
        <taxon>Dikarya</taxon>
        <taxon>Ascomycota</taxon>
        <taxon>Pezizomycotina</taxon>
        <taxon>Eurotiomycetes</taxon>
        <taxon>Eurotiomycetidae</taxon>
        <taxon>Eurotiales</taxon>
        <taxon>Aspergillaceae</taxon>
        <taxon>Aspergillus</taxon>
        <taxon>Aspergillus subgen. Circumdati</taxon>
    </lineage>
</organism>
<dbReference type="InterPro" id="IPR013154">
    <property type="entry name" value="ADH-like_N"/>
</dbReference>
<dbReference type="OrthoDB" id="48317at2759"/>
<dbReference type="GO" id="GO:0000166">
    <property type="term" value="F:nucleotide binding"/>
    <property type="evidence" value="ECO:0007669"/>
    <property type="project" value="UniProtKB-KW"/>
</dbReference>
<dbReference type="GO" id="GO:0016651">
    <property type="term" value="F:oxidoreductase activity, acting on NAD(P)H"/>
    <property type="evidence" value="ECO:0007669"/>
    <property type="project" value="InterPro"/>
</dbReference>
<evidence type="ECO:0000256" key="5">
    <source>
        <dbReference type="ARBA" id="ARBA00023002"/>
    </source>
</evidence>
<evidence type="ECO:0000256" key="1">
    <source>
        <dbReference type="ARBA" id="ARBA00008072"/>
    </source>
</evidence>
<evidence type="ECO:0000256" key="4">
    <source>
        <dbReference type="ARBA" id="ARBA00022857"/>
    </source>
</evidence>
<dbReference type="InterPro" id="IPR020843">
    <property type="entry name" value="ER"/>
</dbReference>
<dbReference type="InterPro" id="IPR011032">
    <property type="entry name" value="GroES-like_sf"/>
</dbReference>
<dbReference type="Gene3D" id="3.40.50.720">
    <property type="entry name" value="NAD(P)-binding Rossmann-like Domain"/>
    <property type="match status" value="1"/>
</dbReference>
<dbReference type="InterPro" id="IPR047122">
    <property type="entry name" value="Trans-enoyl_RdTase-like"/>
</dbReference>
<proteinExistence type="inferred from homology"/>
<keyword evidence="4" id="KW-0521">NADP</keyword>
<comment type="subunit">
    <text evidence="2">Monomer.</text>
</comment>
<feature type="domain" description="Enoyl reductase (ER)" evidence="6">
    <location>
        <begin position="17"/>
        <end position="353"/>
    </location>
</feature>
<dbReference type="Pfam" id="PF08240">
    <property type="entry name" value="ADH_N"/>
    <property type="match status" value="1"/>
</dbReference>